<evidence type="ECO:0000313" key="2">
    <source>
        <dbReference type="Proteomes" id="UP000624701"/>
    </source>
</evidence>
<gene>
    <name evidence="1" type="ORF">GCM10011444_02370</name>
</gene>
<sequence>MLNVNVNVNVNLNLPQFSQLQFTGNSVRLEGQGNGGIIIARTGSETLRAWDGADPNHAFSNCSLLSVNALTATCGCEDANEYELLSGQNLGQDPEPCTLLPYRVEFVGDNQYLITN</sequence>
<name>A0ABQ2BYD1_9FLAO</name>
<keyword evidence="2" id="KW-1185">Reference proteome</keyword>
<protein>
    <submittedName>
        <fullName evidence="1">Uncharacterized protein</fullName>
    </submittedName>
</protein>
<dbReference type="Proteomes" id="UP000624701">
    <property type="component" value="Unassembled WGS sequence"/>
</dbReference>
<dbReference type="EMBL" id="BMDQ01000001">
    <property type="protein sequence ID" value="GGI55928.1"/>
    <property type="molecule type" value="Genomic_DNA"/>
</dbReference>
<comment type="caution">
    <text evidence="1">The sequence shown here is derived from an EMBL/GenBank/DDBJ whole genome shotgun (WGS) entry which is preliminary data.</text>
</comment>
<evidence type="ECO:0000313" key="1">
    <source>
        <dbReference type="EMBL" id="GGI55928.1"/>
    </source>
</evidence>
<accession>A0ABQ2BYD1</accession>
<proteinExistence type="predicted"/>
<reference evidence="2" key="1">
    <citation type="journal article" date="2019" name="Int. J. Syst. Evol. Microbiol.">
        <title>The Global Catalogue of Microorganisms (GCM) 10K type strain sequencing project: providing services to taxonomists for standard genome sequencing and annotation.</title>
        <authorList>
            <consortium name="The Broad Institute Genomics Platform"/>
            <consortium name="The Broad Institute Genome Sequencing Center for Infectious Disease"/>
            <person name="Wu L."/>
            <person name="Ma J."/>
        </authorList>
    </citation>
    <scope>NUCLEOTIDE SEQUENCE [LARGE SCALE GENOMIC DNA]</scope>
    <source>
        <strain evidence="2">CCM 8681</strain>
    </source>
</reference>
<organism evidence="1 2">
    <name type="scientific">Winogradskyella haliclonae</name>
    <dbReference type="NCBI Taxonomy" id="2048558"/>
    <lineage>
        <taxon>Bacteria</taxon>
        <taxon>Pseudomonadati</taxon>
        <taxon>Bacteroidota</taxon>
        <taxon>Flavobacteriia</taxon>
        <taxon>Flavobacteriales</taxon>
        <taxon>Flavobacteriaceae</taxon>
        <taxon>Winogradskyella</taxon>
    </lineage>
</organism>